<organism evidence="13 14">
    <name type="scientific">Sulfurifustis variabilis</name>
    <dbReference type="NCBI Taxonomy" id="1675686"/>
    <lineage>
        <taxon>Bacteria</taxon>
        <taxon>Pseudomonadati</taxon>
        <taxon>Pseudomonadota</taxon>
        <taxon>Gammaproteobacteria</taxon>
        <taxon>Acidiferrobacterales</taxon>
        <taxon>Acidiferrobacteraceae</taxon>
        <taxon>Sulfurifustis</taxon>
    </lineage>
</organism>
<dbReference type="Pfam" id="PF13426">
    <property type="entry name" value="PAS_9"/>
    <property type="match status" value="1"/>
</dbReference>
<dbReference type="PROSITE" id="PS50113">
    <property type="entry name" value="PAC"/>
    <property type="match status" value="1"/>
</dbReference>
<evidence type="ECO:0000256" key="8">
    <source>
        <dbReference type="ARBA" id="ARBA00023012"/>
    </source>
</evidence>
<dbReference type="SUPFAM" id="SSF55785">
    <property type="entry name" value="PYP-like sensor domain (PAS domain)"/>
    <property type="match status" value="1"/>
</dbReference>
<dbReference type="InterPro" id="IPR005467">
    <property type="entry name" value="His_kinase_dom"/>
</dbReference>
<dbReference type="Gene3D" id="3.30.565.10">
    <property type="entry name" value="Histidine kinase-like ATPase, C-terminal domain"/>
    <property type="match status" value="1"/>
</dbReference>
<evidence type="ECO:0000313" key="13">
    <source>
        <dbReference type="EMBL" id="BAU50044.1"/>
    </source>
</evidence>
<dbReference type="PROSITE" id="PS50109">
    <property type="entry name" value="HIS_KIN"/>
    <property type="match status" value="1"/>
</dbReference>
<feature type="domain" description="Histidine kinase" evidence="10">
    <location>
        <begin position="231"/>
        <end position="433"/>
    </location>
</feature>
<dbReference type="SMART" id="SM00091">
    <property type="entry name" value="PAS"/>
    <property type="match status" value="1"/>
</dbReference>
<keyword evidence="3" id="KW-0597">Phosphoprotein</keyword>
<dbReference type="Gene3D" id="1.20.5.1930">
    <property type="match status" value="1"/>
</dbReference>
<dbReference type="AlphaFoldDB" id="A0A1B4VBS9"/>
<dbReference type="GO" id="GO:0016020">
    <property type="term" value="C:membrane"/>
    <property type="evidence" value="ECO:0007669"/>
    <property type="project" value="InterPro"/>
</dbReference>
<accession>A0A1B4VBS9</accession>
<evidence type="ECO:0000256" key="9">
    <source>
        <dbReference type="SAM" id="MobiDB-lite"/>
    </source>
</evidence>
<dbReference type="Pfam" id="PF02518">
    <property type="entry name" value="HATPase_c"/>
    <property type="match status" value="1"/>
</dbReference>
<dbReference type="InterPro" id="IPR003594">
    <property type="entry name" value="HATPase_dom"/>
</dbReference>
<dbReference type="Proteomes" id="UP000218899">
    <property type="component" value="Chromosome"/>
</dbReference>
<keyword evidence="14" id="KW-1185">Reference proteome</keyword>
<keyword evidence="7" id="KW-0067">ATP-binding</keyword>
<dbReference type="EC" id="2.7.13.3" evidence="2"/>
<evidence type="ECO:0000256" key="1">
    <source>
        <dbReference type="ARBA" id="ARBA00000085"/>
    </source>
</evidence>
<proteinExistence type="predicted"/>
<dbReference type="GO" id="GO:0046983">
    <property type="term" value="F:protein dimerization activity"/>
    <property type="evidence" value="ECO:0007669"/>
    <property type="project" value="InterPro"/>
</dbReference>
<evidence type="ECO:0000256" key="6">
    <source>
        <dbReference type="ARBA" id="ARBA00022777"/>
    </source>
</evidence>
<dbReference type="NCBIfam" id="TIGR00229">
    <property type="entry name" value="sensory_box"/>
    <property type="match status" value="1"/>
</dbReference>
<evidence type="ECO:0000256" key="3">
    <source>
        <dbReference type="ARBA" id="ARBA00022553"/>
    </source>
</evidence>
<feature type="domain" description="PAS" evidence="11">
    <location>
        <begin position="85"/>
        <end position="136"/>
    </location>
</feature>
<dbReference type="Gene3D" id="3.30.450.20">
    <property type="entry name" value="PAS domain"/>
    <property type="match status" value="1"/>
</dbReference>
<dbReference type="EMBL" id="AP014936">
    <property type="protein sequence ID" value="BAU50044.1"/>
    <property type="molecule type" value="Genomic_DNA"/>
</dbReference>
<dbReference type="SMART" id="SM00387">
    <property type="entry name" value="HATPase_c"/>
    <property type="match status" value="1"/>
</dbReference>
<feature type="region of interest" description="Disordered" evidence="9">
    <location>
        <begin position="1"/>
        <end position="73"/>
    </location>
</feature>
<sequence length="436" mass="48497">MKQPLGLPPDVQRAGAPAGALPLQHVGPPFPSLAVPLPQDLSSGRTEPQAHRHDREAVPFPRPEQREGDLERLPPVRPERTLRSDEAKYRLLAENMSDGFALQDEEGRLRDVNGALCRMLGYRRDELLGTIVYELLSRPCAADLRSRFAEGRYARGGRCEAEWLGREGRRIHTHMSLLPLPTDDEPSRGYCVIVTDVTERRQTERALRRSKCELRLLSAQLLAAQEMERKRIAYELHDRVGQSLSAIKFRVESGIAMIEGRLNSADLASFQAAVERIQSVVEDVRRIAMDLRPSTLDDLGILPTIAWFCREFRDVYRHIELDVDIAITEQQVPVGLKTAIYRVLQEALNNVAKHAGASRVWVNLKKAGERIEFTVRDDGCGLDPAPAACREGTARGLGLTSMQERVESSGGVLSVTSNGNRGTLLRAVWPWAGGAA</sequence>
<evidence type="ECO:0000259" key="11">
    <source>
        <dbReference type="PROSITE" id="PS50112"/>
    </source>
</evidence>
<evidence type="ECO:0000259" key="10">
    <source>
        <dbReference type="PROSITE" id="PS50109"/>
    </source>
</evidence>
<dbReference type="GO" id="GO:0005524">
    <property type="term" value="F:ATP binding"/>
    <property type="evidence" value="ECO:0007669"/>
    <property type="project" value="UniProtKB-KW"/>
</dbReference>
<dbReference type="RefSeq" id="WP_169924161.1">
    <property type="nucleotide sequence ID" value="NZ_AP014936.1"/>
</dbReference>
<keyword evidence="4" id="KW-0808">Transferase</keyword>
<dbReference type="CDD" id="cd00130">
    <property type="entry name" value="PAS"/>
    <property type="match status" value="1"/>
</dbReference>
<dbReference type="InterPro" id="IPR011712">
    <property type="entry name" value="Sig_transdc_His_kin_sub3_dim/P"/>
</dbReference>
<keyword evidence="6 13" id="KW-0418">Kinase</keyword>
<evidence type="ECO:0000256" key="2">
    <source>
        <dbReference type="ARBA" id="ARBA00012438"/>
    </source>
</evidence>
<keyword evidence="8" id="KW-0902">Two-component regulatory system</keyword>
<gene>
    <name evidence="13" type="ORF">SVA_3508</name>
</gene>
<evidence type="ECO:0000256" key="5">
    <source>
        <dbReference type="ARBA" id="ARBA00022741"/>
    </source>
</evidence>
<dbReference type="CDD" id="cd16917">
    <property type="entry name" value="HATPase_UhpB-NarQ-NarX-like"/>
    <property type="match status" value="1"/>
</dbReference>
<feature type="domain" description="PAC" evidence="12">
    <location>
        <begin position="157"/>
        <end position="209"/>
    </location>
</feature>
<evidence type="ECO:0000256" key="7">
    <source>
        <dbReference type="ARBA" id="ARBA00022840"/>
    </source>
</evidence>
<protein>
    <recommendedName>
        <fullName evidence="2">histidine kinase</fullName>
        <ecNumber evidence="2">2.7.13.3</ecNumber>
    </recommendedName>
</protein>
<dbReference type="KEGG" id="sva:SVA_3508"/>
<dbReference type="PANTHER" id="PTHR24421">
    <property type="entry name" value="NITRATE/NITRITE SENSOR PROTEIN NARX-RELATED"/>
    <property type="match status" value="1"/>
</dbReference>
<name>A0A1B4VBS9_9GAMM</name>
<dbReference type="Pfam" id="PF07730">
    <property type="entry name" value="HisKA_3"/>
    <property type="match status" value="1"/>
</dbReference>
<dbReference type="PROSITE" id="PS50112">
    <property type="entry name" value="PAS"/>
    <property type="match status" value="1"/>
</dbReference>
<dbReference type="SUPFAM" id="SSF55874">
    <property type="entry name" value="ATPase domain of HSP90 chaperone/DNA topoisomerase II/histidine kinase"/>
    <property type="match status" value="1"/>
</dbReference>
<keyword evidence="5" id="KW-0547">Nucleotide-binding</keyword>
<evidence type="ECO:0000256" key="4">
    <source>
        <dbReference type="ARBA" id="ARBA00022679"/>
    </source>
</evidence>
<feature type="compositionally biased region" description="Basic and acidic residues" evidence="9">
    <location>
        <begin position="48"/>
        <end position="73"/>
    </location>
</feature>
<reference evidence="13 14" key="1">
    <citation type="submission" date="2015-08" db="EMBL/GenBank/DDBJ databases">
        <title>Complete genome sequence of Sulfurifustis variabilis.</title>
        <authorList>
            <person name="Miura A."/>
            <person name="Kojima H."/>
            <person name="Fukui M."/>
        </authorList>
    </citation>
    <scope>NUCLEOTIDE SEQUENCE [LARGE SCALE GENOMIC DNA]</scope>
    <source>
        <strain evidence="14">skN76</strain>
    </source>
</reference>
<dbReference type="InterPro" id="IPR036890">
    <property type="entry name" value="HATPase_C_sf"/>
</dbReference>
<dbReference type="InterPro" id="IPR000700">
    <property type="entry name" value="PAS-assoc_C"/>
</dbReference>
<comment type="catalytic activity">
    <reaction evidence="1">
        <text>ATP + protein L-histidine = ADP + protein N-phospho-L-histidine.</text>
        <dbReference type="EC" id="2.7.13.3"/>
    </reaction>
</comment>
<dbReference type="InterPro" id="IPR035965">
    <property type="entry name" value="PAS-like_dom_sf"/>
</dbReference>
<dbReference type="InterPro" id="IPR000014">
    <property type="entry name" value="PAS"/>
</dbReference>
<evidence type="ECO:0000313" key="14">
    <source>
        <dbReference type="Proteomes" id="UP000218899"/>
    </source>
</evidence>
<dbReference type="PANTHER" id="PTHR24421:SF10">
    <property type="entry name" value="NITRATE_NITRITE SENSOR PROTEIN NARQ"/>
    <property type="match status" value="1"/>
</dbReference>
<evidence type="ECO:0000259" key="12">
    <source>
        <dbReference type="PROSITE" id="PS50113"/>
    </source>
</evidence>
<dbReference type="GO" id="GO:0000155">
    <property type="term" value="F:phosphorelay sensor kinase activity"/>
    <property type="evidence" value="ECO:0007669"/>
    <property type="project" value="InterPro"/>
</dbReference>
<dbReference type="InterPro" id="IPR050482">
    <property type="entry name" value="Sensor_HK_TwoCompSys"/>
</dbReference>